<dbReference type="GO" id="GO:0008757">
    <property type="term" value="F:S-adenosylmethionine-dependent methyltransferase activity"/>
    <property type="evidence" value="ECO:0007669"/>
    <property type="project" value="InterPro"/>
</dbReference>
<evidence type="ECO:0000259" key="1">
    <source>
        <dbReference type="Pfam" id="PF08241"/>
    </source>
</evidence>
<name>X1DX76_9ZZZZ</name>
<feature type="non-terminal residue" evidence="2">
    <location>
        <position position="1"/>
    </location>
</feature>
<dbReference type="AlphaFoldDB" id="X1DX76"/>
<feature type="domain" description="Methyltransferase type 11" evidence="1">
    <location>
        <begin position="3"/>
        <end position="46"/>
    </location>
</feature>
<sequence length="121" mass="14216">KSENIPLKNNSVDIVVSRFSLPYWEQPKISFTEMLRILKPGGRVVLEALNKDFPKWKLFLIKLHMFINLAGREVVKYHIDAYEIAYTIEQVECFLTDAKFLIIDKEGNKKDWKFTIIAEKP</sequence>
<gene>
    <name evidence="2" type="ORF">S01H4_61269</name>
</gene>
<dbReference type="InterPro" id="IPR013216">
    <property type="entry name" value="Methyltransf_11"/>
</dbReference>
<dbReference type="EMBL" id="BART01036293">
    <property type="protein sequence ID" value="GAH09514.1"/>
    <property type="molecule type" value="Genomic_DNA"/>
</dbReference>
<dbReference type="CDD" id="cd02440">
    <property type="entry name" value="AdoMet_MTases"/>
    <property type="match status" value="1"/>
</dbReference>
<organism evidence="2">
    <name type="scientific">marine sediment metagenome</name>
    <dbReference type="NCBI Taxonomy" id="412755"/>
    <lineage>
        <taxon>unclassified sequences</taxon>
        <taxon>metagenomes</taxon>
        <taxon>ecological metagenomes</taxon>
    </lineage>
</organism>
<accession>X1DX76</accession>
<dbReference type="InterPro" id="IPR029063">
    <property type="entry name" value="SAM-dependent_MTases_sf"/>
</dbReference>
<protein>
    <recommendedName>
        <fullName evidence="1">Methyltransferase type 11 domain-containing protein</fullName>
    </recommendedName>
</protein>
<dbReference type="SUPFAM" id="SSF53335">
    <property type="entry name" value="S-adenosyl-L-methionine-dependent methyltransferases"/>
    <property type="match status" value="1"/>
</dbReference>
<comment type="caution">
    <text evidence="2">The sequence shown here is derived from an EMBL/GenBank/DDBJ whole genome shotgun (WGS) entry which is preliminary data.</text>
</comment>
<reference evidence="2" key="1">
    <citation type="journal article" date="2014" name="Front. Microbiol.">
        <title>High frequency of phylogenetically diverse reductive dehalogenase-homologous genes in deep subseafloor sedimentary metagenomes.</title>
        <authorList>
            <person name="Kawai M."/>
            <person name="Futagami T."/>
            <person name="Toyoda A."/>
            <person name="Takaki Y."/>
            <person name="Nishi S."/>
            <person name="Hori S."/>
            <person name="Arai W."/>
            <person name="Tsubouchi T."/>
            <person name="Morono Y."/>
            <person name="Uchiyama I."/>
            <person name="Ito T."/>
            <person name="Fujiyama A."/>
            <person name="Inagaki F."/>
            <person name="Takami H."/>
        </authorList>
    </citation>
    <scope>NUCLEOTIDE SEQUENCE</scope>
    <source>
        <strain evidence="2">Expedition CK06-06</strain>
    </source>
</reference>
<evidence type="ECO:0000313" key="2">
    <source>
        <dbReference type="EMBL" id="GAH09514.1"/>
    </source>
</evidence>
<dbReference type="Pfam" id="PF08241">
    <property type="entry name" value="Methyltransf_11"/>
    <property type="match status" value="1"/>
</dbReference>
<proteinExistence type="predicted"/>
<dbReference type="Gene3D" id="3.40.50.150">
    <property type="entry name" value="Vaccinia Virus protein VP39"/>
    <property type="match status" value="1"/>
</dbReference>